<dbReference type="SMART" id="SM00335">
    <property type="entry name" value="ANX"/>
    <property type="match status" value="1"/>
</dbReference>
<reference evidence="4" key="1">
    <citation type="submission" date="2021-01" db="EMBL/GenBank/DDBJ databases">
        <title>Adiantum capillus-veneris genome.</title>
        <authorList>
            <person name="Fang Y."/>
            <person name="Liao Q."/>
        </authorList>
    </citation>
    <scope>NUCLEOTIDE SEQUENCE</scope>
    <source>
        <strain evidence="4">H3</strain>
        <tissue evidence="4">Leaf</tissue>
    </source>
</reference>
<dbReference type="GO" id="GO:0009414">
    <property type="term" value="P:response to water deprivation"/>
    <property type="evidence" value="ECO:0007669"/>
    <property type="project" value="TreeGrafter"/>
</dbReference>
<protein>
    <recommendedName>
        <fullName evidence="6">Annexin</fullName>
    </recommendedName>
</protein>
<gene>
    <name evidence="4" type="ORF">GOP47_0000385</name>
</gene>
<dbReference type="PANTHER" id="PTHR10502:SF102">
    <property type="entry name" value="ANNEXIN B11"/>
    <property type="match status" value="1"/>
</dbReference>
<evidence type="ECO:0000256" key="3">
    <source>
        <dbReference type="ARBA" id="ARBA00023216"/>
    </source>
</evidence>
<name>A0A9D4VEM2_ADICA</name>
<dbReference type="GO" id="GO:0009408">
    <property type="term" value="P:response to heat"/>
    <property type="evidence" value="ECO:0007669"/>
    <property type="project" value="TreeGrafter"/>
</dbReference>
<dbReference type="SUPFAM" id="SSF47874">
    <property type="entry name" value="Annexin"/>
    <property type="match status" value="1"/>
</dbReference>
<dbReference type="GO" id="GO:0001786">
    <property type="term" value="F:phosphatidylserine binding"/>
    <property type="evidence" value="ECO:0007669"/>
    <property type="project" value="TreeGrafter"/>
</dbReference>
<dbReference type="Gene3D" id="1.10.220.10">
    <property type="entry name" value="Annexin"/>
    <property type="match status" value="1"/>
</dbReference>
<dbReference type="InterPro" id="IPR001464">
    <property type="entry name" value="Annexin"/>
</dbReference>
<dbReference type="Pfam" id="PF00191">
    <property type="entry name" value="Annexin"/>
    <property type="match status" value="1"/>
</dbReference>
<dbReference type="InterPro" id="IPR037104">
    <property type="entry name" value="Annexin_sf"/>
</dbReference>
<dbReference type="OrthoDB" id="37886at2759"/>
<dbReference type="PROSITE" id="PS51897">
    <property type="entry name" value="ANNEXIN_2"/>
    <property type="match status" value="1"/>
</dbReference>
<organism evidence="4 5">
    <name type="scientific">Adiantum capillus-veneris</name>
    <name type="common">Maidenhair fern</name>
    <dbReference type="NCBI Taxonomy" id="13818"/>
    <lineage>
        <taxon>Eukaryota</taxon>
        <taxon>Viridiplantae</taxon>
        <taxon>Streptophyta</taxon>
        <taxon>Embryophyta</taxon>
        <taxon>Tracheophyta</taxon>
        <taxon>Polypodiopsida</taxon>
        <taxon>Polypodiidae</taxon>
        <taxon>Polypodiales</taxon>
        <taxon>Pteridineae</taxon>
        <taxon>Pteridaceae</taxon>
        <taxon>Vittarioideae</taxon>
        <taxon>Adiantum</taxon>
    </lineage>
</organism>
<keyword evidence="5" id="KW-1185">Reference proteome</keyword>
<dbReference type="InterPro" id="IPR018502">
    <property type="entry name" value="Annexin_repeat"/>
</dbReference>
<evidence type="ECO:0000256" key="2">
    <source>
        <dbReference type="ARBA" id="ARBA00022737"/>
    </source>
</evidence>
<comment type="caution">
    <text evidence="4">The sequence shown here is derived from an EMBL/GenBank/DDBJ whole genome shotgun (WGS) entry which is preliminary data.</text>
</comment>
<dbReference type="PRINTS" id="PR00196">
    <property type="entry name" value="ANNEXIN"/>
</dbReference>
<sequence length="145" mass="16673">MSSSPQLVLTAYITTGHKDHIITIDPHVIKAPLQRRCLLSSLIADGWPKLGANICLPPMVPNPNLDCLDLHRAFKGLGCDAEEVIRILAHRNASERAQIRMVYKNMFEEDICKRLKRELHYHFEKAMLMWMREAPDRDVRISDPC</sequence>
<keyword evidence="3" id="KW-0041">Annexin</keyword>
<dbReference type="GO" id="GO:0009409">
    <property type="term" value="P:response to cold"/>
    <property type="evidence" value="ECO:0007669"/>
    <property type="project" value="TreeGrafter"/>
</dbReference>
<comment type="similarity">
    <text evidence="1">Belongs to the annexin family.</text>
</comment>
<dbReference type="GO" id="GO:0005544">
    <property type="term" value="F:calcium-dependent phospholipid binding"/>
    <property type="evidence" value="ECO:0007669"/>
    <property type="project" value="InterPro"/>
</dbReference>
<dbReference type="GO" id="GO:0005737">
    <property type="term" value="C:cytoplasm"/>
    <property type="evidence" value="ECO:0007669"/>
    <property type="project" value="TreeGrafter"/>
</dbReference>
<accession>A0A9D4VEM2</accession>
<dbReference type="GO" id="GO:0005509">
    <property type="term" value="F:calcium ion binding"/>
    <property type="evidence" value="ECO:0007669"/>
    <property type="project" value="InterPro"/>
</dbReference>
<evidence type="ECO:0000313" key="5">
    <source>
        <dbReference type="Proteomes" id="UP000886520"/>
    </source>
</evidence>
<dbReference type="GO" id="GO:0009651">
    <property type="term" value="P:response to salt stress"/>
    <property type="evidence" value="ECO:0007669"/>
    <property type="project" value="TreeGrafter"/>
</dbReference>
<evidence type="ECO:0000313" key="4">
    <source>
        <dbReference type="EMBL" id="KAI5084216.1"/>
    </source>
</evidence>
<keyword evidence="2" id="KW-0677">Repeat</keyword>
<evidence type="ECO:0008006" key="6">
    <source>
        <dbReference type="Google" id="ProtNLM"/>
    </source>
</evidence>
<proteinExistence type="inferred from homology"/>
<dbReference type="PANTHER" id="PTHR10502">
    <property type="entry name" value="ANNEXIN"/>
    <property type="match status" value="1"/>
</dbReference>
<evidence type="ECO:0000256" key="1">
    <source>
        <dbReference type="ARBA" id="ARBA00007831"/>
    </source>
</evidence>
<dbReference type="EMBL" id="JABFUD020000001">
    <property type="protein sequence ID" value="KAI5084216.1"/>
    <property type="molecule type" value="Genomic_DNA"/>
</dbReference>
<dbReference type="AlphaFoldDB" id="A0A9D4VEM2"/>
<dbReference type="Proteomes" id="UP000886520">
    <property type="component" value="Chromosome 1"/>
</dbReference>
<dbReference type="GO" id="GO:0005886">
    <property type="term" value="C:plasma membrane"/>
    <property type="evidence" value="ECO:0007669"/>
    <property type="project" value="TreeGrafter"/>
</dbReference>